<dbReference type="EMBL" id="CP069812">
    <property type="protein sequence ID" value="QRQ96041.1"/>
    <property type="molecule type" value="Genomic_DNA"/>
</dbReference>
<proteinExistence type="inferred from homology"/>
<comment type="subcellular location">
    <subcellularLocation>
        <location evidence="1">Cell membrane</location>
        <topology evidence="1">Multi-pass membrane protein</topology>
    </subcellularLocation>
</comment>
<evidence type="ECO:0000256" key="9">
    <source>
        <dbReference type="SAM" id="Phobius"/>
    </source>
</evidence>
<protein>
    <submittedName>
        <fullName evidence="10">Branched-chain amino acid ABC transporter permease</fullName>
    </submittedName>
</protein>
<evidence type="ECO:0000256" key="6">
    <source>
        <dbReference type="ARBA" id="ARBA00022989"/>
    </source>
</evidence>
<keyword evidence="3" id="KW-1003">Cell membrane</keyword>
<dbReference type="Pfam" id="PF02653">
    <property type="entry name" value="BPD_transp_2"/>
    <property type="match status" value="1"/>
</dbReference>
<feature type="transmembrane region" description="Helical" evidence="9">
    <location>
        <begin position="40"/>
        <end position="70"/>
    </location>
</feature>
<evidence type="ECO:0000313" key="10">
    <source>
        <dbReference type="EMBL" id="QRQ96041.1"/>
    </source>
</evidence>
<gene>
    <name evidence="10" type="ORF">JTE92_20620</name>
</gene>
<keyword evidence="7 9" id="KW-0472">Membrane</keyword>
<feature type="transmembrane region" description="Helical" evidence="9">
    <location>
        <begin position="90"/>
        <end position="111"/>
    </location>
</feature>
<dbReference type="Proteomes" id="UP000623307">
    <property type="component" value="Chromosome 2"/>
</dbReference>
<evidence type="ECO:0000256" key="5">
    <source>
        <dbReference type="ARBA" id="ARBA00022970"/>
    </source>
</evidence>
<evidence type="ECO:0000256" key="1">
    <source>
        <dbReference type="ARBA" id="ARBA00004651"/>
    </source>
</evidence>
<keyword evidence="6 9" id="KW-1133">Transmembrane helix</keyword>
<feature type="transmembrane region" description="Helical" evidence="9">
    <location>
        <begin position="123"/>
        <end position="150"/>
    </location>
</feature>
<reference evidence="10 11" key="1">
    <citation type="submission" date="2021-02" db="EMBL/GenBank/DDBJ databases">
        <title>Complete Genome Sequence of Cupriavidus oxalaticus Strain Ox1, a Soil Oxalate-Degrading Species.</title>
        <authorList>
            <person name="Palmieri F."/>
            <person name="Udriet P."/>
            <person name="Deuasquier M."/>
            <person name="Beaudoing E."/>
            <person name="Johnson S.L."/>
            <person name="Davenport K.W."/>
            <person name="Chain P.S."/>
            <person name="Bindschedler S."/>
            <person name="Junier P."/>
        </authorList>
    </citation>
    <scope>NUCLEOTIDE SEQUENCE [LARGE SCALE GENOMIC DNA]</scope>
    <source>
        <strain evidence="10 11">Ox1</strain>
    </source>
</reference>
<accession>A0ABX7I141</accession>
<evidence type="ECO:0000313" key="11">
    <source>
        <dbReference type="Proteomes" id="UP000623307"/>
    </source>
</evidence>
<keyword evidence="11" id="KW-1185">Reference proteome</keyword>
<name>A0ABX7I141_9BURK</name>
<feature type="transmembrane region" description="Helical" evidence="9">
    <location>
        <begin position="6"/>
        <end position="28"/>
    </location>
</feature>
<organism evidence="10 11">
    <name type="scientific">Cupriavidus oxalaticus</name>
    <dbReference type="NCBI Taxonomy" id="96344"/>
    <lineage>
        <taxon>Bacteria</taxon>
        <taxon>Pseudomonadati</taxon>
        <taxon>Pseudomonadota</taxon>
        <taxon>Betaproteobacteria</taxon>
        <taxon>Burkholderiales</taxon>
        <taxon>Burkholderiaceae</taxon>
        <taxon>Cupriavidus</taxon>
    </lineage>
</organism>
<dbReference type="InterPro" id="IPR052157">
    <property type="entry name" value="BCAA_transport_permease"/>
</dbReference>
<sequence length="286" mass="29862">MTDVLIQGLLLGSVYALFALGLALMYGVMRLTNIAHGDCLVLAAFAAIAAMLASGWPALAAAVLVVGLFFPLGYVLQRALLNRVLSRDPLPALVVTFGLSIVIQNVLLAVFTSDPRSIDAGGLNLVALPLTQDLSIGALPLLVFAVSLLATAGLQAMMTRTAIGRAFRAVSDDPEAAQLTGLDARHVYGLATAIAFMLIAAAGVLQGMRTTVSPADGPSLLLFSFEAVIVGGMGSFWGAWLGAALLGVAQSVGMYFDPGWGTWFGHLIFLLTLLVRPQGLLPQTRD</sequence>
<keyword evidence="2" id="KW-0813">Transport</keyword>
<feature type="transmembrane region" description="Helical" evidence="9">
    <location>
        <begin position="220"/>
        <end position="240"/>
    </location>
</feature>
<evidence type="ECO:0000256" key="2">
    <source>
        <dbReference type="ARBA" id="ARBA00022448"/>
    </source>
</evidence>
<comment type="similarity">
    <text evidence="8">Belongs to the binding-protein-dependent transport system permease family. LivHM subfamily.</text>
</comment>
<dbReference type="PANTHER" id="PTHR11795">
    <property type="entry name" value="BRANCHED-CHAIN AMINO ACID TRANSPORT SYSTEM PERMEASE PROTEIN LIVH"/>
    <property type="match status" value="1"/>
</dbReference>
<evidence type="ECO:0000256" key="8">
    <source>
        <dbReference type="ARBA" id="ARBA00037998"/>
    </source>
</evidence>
<keyword evidence="4 9" id="KW-0812">Transmembrane</keyword>
<feature type="transmembrane region" description="Helical" evidence="9">
    <location>
        <begin position="260"/>
        <end position="276"/>
    </location>
</feature>
<dbReference type="InterPro" id="IPR001851">
    <property type="entry name" value="ABC_transp_permease"/>
</dbReference>
<dbReference type="CDD" id="cd06582">
    <property type="entry name" value="TM_PBP1_LivH_like"/>
    <property type="match status" value="1"/>
</dbReference>
<feature type="transmembrane region" description="Helical" evidence="9">
    <location>
        <begin position="187"/>
        <end position="208"/>
    </location>
</feature>
<evidence type="ECO:0000256" key="3">
    <source>
        <dbReference type="ARBA" id="ARBA00022475"/>
    </source>
</evidence>
<dbReference type="PANTHER" id="PTHR11795:SF445">
    <property type="entry name" value="AMINO ACID ABC TRANSPORTER PERMEASE PROTEIN"/>
    <property type="match status" value="1"/>
</dbReference>
<evidence type="ECO:0000256" key="4">
    <source>
        <dbReference type="ARBA" id="ARBA00022692"/>
    </source>
</evidence>
<evidence type="ECO:0000256" key="7">
    <source>
        <dbReference type="ARBA" id="ARBA00023136"/>
    </source>
</evidence>
<keyword evidence="5" id="KW-0029">Amino-acid transport</keyword>